<dbReference type="OrthoDB" id="10437377at2759"/>
<name>A0A1V9ZJU0_ACHHY</name>
<protein>
    <recommendedName>
        <fullName evidence="2">Myb-like domain-containing protein</fullName>
    </recommendedName>
</protein>
<gene>
    <name evidence="3" type="ORF">ACHHYP_08939</name>
</gene>
<evidence type="ECO:0000313" key="3">
    <source>
        <dbReference type="EMBL" id="OQR98248.1"/>
    </source>
</evidence>
<feature type="region of interest" description="Disordered" evidence="1">
    <location>
        <begin position="285"/>
        <end position="305"/>
    </location>
</feature>
<reference evidence="3 4" key="1">
    <citation type="journal article" date="2014" name="Genome Biol. Evol.">
        <title>The secreted proteins of Achlya hypogyna and Thraustotheca clavata identify the ancestral oomycete secretome and reveal gene acquisitions by horizontal gene transfer.</title>
        <authorList>
            <person name="Misner I."/>
            <person name="Blouin N."/>
            <person name="Leonard G."/>
            <person name="Richards T.A."/>
            <person name="Lane C.E."/>
        </authorList>
    </citation>
    <scope>NUCLEOTIDE SEQUENCE [LARGE SCALE GENOMIC DNA]</scope>
    <source>
        <strain evidence="3 4">ATCC 48635</strain>
    </source>
</reference>
<dbReference type="PROSITE" id="PS50090">
    <property type="entry name" value="MYB_LIKE"/>
    <property type="match status" value="1"/>
</dbReference>
<proteinExistence type="predicted"/>
<dbReference type="Pfam" id="PF00249">
    <property type="entry name" value="Myb_DNA-binding"/>
    <property type="match status" value="1"/>
</dbReference>
<dbReference type="Proteomes" id="UP000243579">
    <property type="component" value="Unassembled WGS sequence"/>
</dbReference>
<dbReference type="Gene3D" id="1.10.10.60">
    <property type="entry name" value="Homeodomain-like"/>
    <property type="match status" value="1"/>
</dbReference>
<feature type="compositionally biased region" description="Basic and acidic residues" evidence="1">
    <location>
        <begin position="338"/>
        <end position="352"/>
    </location>
</feature>
<dbReference type="InterPro" id="IPR009057">
    <property type="entry name" value="Homeodomain-like_sf"/>
</dbReference>
<evidence type="ECO:0000259" key="2">
    <source>
        <dbReference type="PROSITE" id="PS50090"/>
    </source>
</evidence>
<feature type="region of interest" description="Disordered" evidence="1">
    <location>
        <begin position="323"/>
        <end position="395"/>
    </location>
</feature>
<dbReference type="InterPro" id="IPR001005">
    <property type="entry name" value="SANT/Myb"/>
</dbReference>
<dbReference type="AlphaFoldDB" id="A0A1V9ZJU0"/>
<keyword evidence="4" id="KW-1185">Reference proteome</keyword>
<feature type="domain" description="Myb-like" evidence="2">
    <location>
        <begin position="397"/>
        <end position="447"/>
    </location>
</feature>
<accession>A0A1V9ZJU0</accession>
<sequence>MSLLATAAPYAGPALADISDFGDWSVSFLDAAEALNVRAYYLDKDYEDPDLADYISPAKMHLITTHAEFAEPEVRPGISAAAYEEAVHRRQRHVSDHITLAVMNECAAIKARAARFATQYLRSALHPQLRDSLGASNNPFDLWEALRSRSRAAPSGSAWTRLPQALAVTLGAHDDCAEFFDRFEAAMEAYANVLLPPCAVAPESLEAVVDRLKVTFLALACGPRSTTSFDRWRLADPHCTFKQLKACVEKAHVSGANSHNLPQTHREAACSQVCIRGGATGSGVDVSRGEALPATAEPPTGSSRTFCSHCRCTDHRGADCTRRFDDGRTAGESDTADADGRKDSSKRLRVDSTTDDDELPLIQMARRRSNDDLETASESDDEDGTGPMTPRVFTSTPWTDDECKHLINLVGRYGNRWQLVLDKALAKGLLLPIRTAQAIKAKYYHLRSQMDATLPSRKPAYSTAEIDYMVRGVAKYGVDEAATIFERGQRRGLFFGRNLRDFQVH</sequence>
<evidence type="ECO:0000256" key="1">
    <source>
        <dbReference type="SAM" id="MobiDB-lite"/>
    </source>
</evidence>
<organism evidence="3 4">
    <name type="scientific">Achlya hypogyna</name>
    <name type="common">Oomycete</name>
    <name type="synonym">Protoachlya hypogyna</name>
    <dbReference type="NCBI Taxonomy" id="1202772"/>
    <lineage>
        <taxon>Eukaryota</taxon>
        <taxon>Sar</taxon>
        <taxon>Stramenopiles</taxon>
        <taxon>Oomycota</taxon>
        <taxon>Saprolegniomycetes</taxon>
        <taxon>Saprolegniales</taxon>
        <taxon>Achlyaceae</taxon>
        <taxon>Achlya</taxon>
    </lineage>
</organism>
<dbReference type="SUPFAM" id="SSF46689">
    <property type="entry name" value="Homeodomain-like"/>
    <property type="match status" value="1"/>
</dbReference>
<evidence type="ECO:0000313" key="4">
    <source>
        <dbReference type="Proteomes" id="UP000243579"/>
    </source>
</evidence>
<feature type="compositionally biased region" description="Acidic residues" evidence="1">
    <location>
        <begin position="372"/>
        <end position="384"/>
    </location>
</feature>
<comment type="caution">
    <text evidence="3">The sequence shown here is derived from an EMBL/GenBank/DDBJ whole genome shotgun (WGS) entry which is preliminary data.</text>
</comment>
<dbReference type="EMBL" id="JNBR01000088">
    <property type="protein sequence ID" value="OQR98248.1"/>
    <property type="molecule type" value="Genomic_DNA"/>
</dbReference>